<dbReference type="EMBL" id="VDEP01000069">
    <property type="protein sequence ID" value="KAA1134276.1"/>
    <property type="molecule type" value="Genomic_DNA"/>
</dbReference>
<feature type="compositionally biased region" description="Polar residues" evidence="1">
    <location>
        <begin position="55"/>
        <end position="65"/>
    </location>
</feature>
<feature type="region of interest" description="Disordered" evidence="1">
    <location>
        <begin position="43"/>
        <end position="123"/>
    </location>
</feature>
<gene>
    <name evidence="4" type="ORF">PGT21_004494</name>
    <name evidence="5" type="ORF">PGTUg99_034458</name>
</gene>
<comment type="caution">
    <text evidence="4">The sequence shown here is derived from an EMBL/GenBank/DDBJ whole genome shotgun (WGS) entry which is preliminary data.</text>
</comment>
<evidence type="ECO:0000256" key="2">
    <source>
        <dbReference type="SAM" id="Phobius"/>
    </source>
</evidence>
<keyword evidence="6" id="KW-1185">Reference proteome</keyword>
<evidence type="ECO:0000256" key="1">
    <source>
        <dbReference type="SAM" id="MobiDB-lite"/>
    </source>
</evidence>
<feature type="compositionally biased region" description="Polar residues" evidence="1">
    <location>
        <begin position="113"/>
        <end position="123"/>
    </location>
</feature>
<feature type="compositionally biased region" description="Basic and acidic residues" evidence="1">
    <location>
        <begin position="66"/>
        <end position="80"/>
    </location>
</feature>
<proteinExistence type="predicted"/>
<evidence type="ECO:0000313" key="4">
    <source>
        <dbReference type="EMBL" id="KAA1097375.1"/>
    </source>
</evidence>
<name>A0A5B0P7A9_PUCGR</name>
<accession>A0A5B0P7A9</accession>
<keyword evidence="3" id="KW-0732">Signal</keyword>
<organism evidence="4 6">
    <name type="scientific">Puccinia graminis f. sp. tritici</name>
    <dbReference type="NCBI Taxonomy" id="56615"/>
    <lineage>
        <taxon>Eukaryota</taxon>
        <taxon>Fungi</taxon>
        <taxon>Dikarya</taxon>
        <taxon>Basidiomycota</taxon>
        <taxon>Pucciniomycotina</taxon>
        <taxon>Pucciniomycetes</taxon>
        <taxon>Pucciniales</taxon>
        <taxon>Pucciniaceae</taxon>
        <taxon>Puccinia</taxon>
    </lineage>
</organism>
<dbReference type="Proteomes" id="UP000325313">
    <property type="component" value="Unassembled WGS sequence"/>
</dbReference>
<feature type="signal peptide" evidence="3">
    <location>
        <begin position="1"/>
        <end position="17"/>
    </location>
</feature>
<dbReference type="AlphaFoldDB" id="A0A5B0P7A9"/>
<feature type="chain" id="PRO_5036137676" evidence="3">
    <location>
        <begin position="18"/>
        <end position="169"/>
    </location>
</feature>
<evidence type="ECO:0000313" key="7">
    <source>
        <dbReference type="Proteomes" id="UP000325313"/>
    </source>
</evidence>
<reference evidence="6 7" key="1">
    <citation type="submission" date="2019-05" db="EMBL/GenBank/DDBJ databases">
        <title>Emergence of the Ug99 lineage of the wheat stem rust pathogen through somatic hybridization.</title>
        <authorList>
            <person name="Li F."/>
            <person name="Upadhyaya N.M."/>
            <person name="Sperschneider J."/>
            <person name="Matny O."/>
            <person name="Nguyen-Phuc H."/>
            <person name="Mago R."/>
            <person name="Raley C."/>
            <person name="Miller M.E."/>
            <person name="Silverstein K.A.T."/>
            <person name="Henningsen E."/>
            <person name="Hirsch C.D."/>
            <person name="Visser B."/>
            <person name="Pretorius Z.A."/>
            <person name="Steffenson B.J."/>
            <person name="Schwessinger B."/>
            <person name="Dodds P.N."/>
            <person name="Figueroa M."/>
        </authorList>
    </citation>
    <scope>NUCLEOTIDE SEQUENCE [LARGE SCALE GENOMIC DNA]</scope>
    <source>
        <strain evidence="4">21-0</strain>
        <strain evidence="5 7">Ug99</strain>
    </source>
</reference>
<keyword evidence="2" id="KW-0472">Membrane</keyword>
<feature type="transmembrane region" description="Helical" evidence="2">
    <location>
        <begin position="149"/>
        <end position="166"/>
    </location>
</feature>
<protein>
    <submittedName>
        <fullName evidence="4">Uncharacterized protein</fullName>
    </submittedName>
</protein>
<evidence type="ECO:0000313" key="6">
    <source>
        <dbReference type="Proteomes" id="UP000324748"/>
    </source>
</evidence>
<feature type="compositionally biased region" description="Polar residues" evidence="1">
    <location>
        <begin position="82"/>
        <end position="96"/>
    </location>
</feature>
<evidence type="ECO:0000313" key="5">
    <source>
        <dbReference type="EMBL" id="KAA1134276.1"/>
    </source>
</evidence>
<dbReference type="Proteomes" id="UP000324748">
    <property type="component" value="Unassembled WGS sequence"/>
</dbReference>
<evidence type="ECO:0000256" key="3">
    <source>
        <dbReference type="SAM" id="SignalP"/>
    </source>
</evidence>
<keyword evidence="2" id="KW-1133">Transmembrane helix</keyword>
<dbReference type="EMBL" id="VSWC01000066">
    <property type="protein sequence ID" value="KAA1097375.1"/>
    <property type="molecule type" value="Genomic_DNA"/>
</dbReference>
<sequence>MFYQLLMALVLVGKCISMEPVEGSSSVAHATPEEGLVTKLPDLSHTMPINHGKDNQSPAAGSSITEPKKLKQENINDYHDSIGNTNHKNKVIQEQQGEGGPSRLSQRKKSNRESSSVPQKTQNTYQLEVKEKYSREYVISVYKRLACEILVTWLAVFSLFAAIVLAKSK</sequence>
<keyword evidence="2" id="KW-0812">Transmembrane</keyword>